<evidence type="ECO:0000256" key="1">
    <source>
        <dbReference type="ARBA" id="ARBA00004496"/>
    </source>
</evidence>
<dbReference type="NCBIfam" id="NF000582">
    <property type="entry name" value="PRK00006.1"/>
    <property type="match status" value="1"/>
</dbReference>
<dbReference type="InterPro" id="IPR013114">
    <property type="entry name" value="FabA_FabZ"/>
</dbReference>
<organism evidence="4">
    <name type="scientific">human gut metagenome</name>
    <dbReference type="NCBI Taxonomy" id="408170"/>
    <lineage>
        <taxon>unclassified sequences</taxon>
        <taxon>metagenomes</taxon>
        <taxon>organismal metagenomes</taxon>
    </lineage>
</organism>
<feature type="non-terminal residue" evidence="4">
    <location>
        <position position="129"/>
    </location>
</feature>
<dbReference type="Pfam" id="PF07977">
    <property type="entry name" value="FabA"/>
    <property type="match status" value="1"/>
</dbReference>
<keyword evidence="3" id="KW-0456">Lyase</keyword>
<dbReference type="InterPro" id="IPR029069">
    <property type="entry name" value="HotDog_dom_sf"/>
</dbReference>
<name>K1SSV4_9ZZZZ</name>
<reference evidence="4" key="1">
    <citation type="journal article" date="2013" name="Environ. Microbiol.">
        <title>Microbiota from the distal guts of lean and obese adolescents exhibit partial functional redundancy besides clear differences in community structure.</title>
        <authorList>
            <person name="Ferrer M."/>
            <person name="Ruiz A."/>
            <person name="Lanza F."/>
            <person name="Haange S.B."/>
            <person name="Oberbach A."/>
            <person name="Till H."/>
            <person name="Bargiela R."/>
            <person name="Campoy C."/>
            <person name="Segura M.T."/>
            <person name="Richter M."/>
            <person name="von Bergen M."/>
            <person name="Seifert J."/>
            <person name="Suarez A."/>
        </authorList>
    </citation>
    <scope>NUCLEOTIDE SEQUENCE</scope>
</reference>
<dbReference type="CDD" id="cd01288">
    <property type="entry name" value="FabZ"/>
    <property type="match status" value="1"/>
</dbReference>
<comment type="subcellular location">
    <subcellularLocation>
        <location evidence="1">Cytoplasm</location>
    </subcellularLocation>
</comment>
<dbReference type="PANTHER" id="PTHR30272">
    <property type="entry name" value="3-HYDROXYACYL-[ACYL-CARRIER-PROTEIN] DEHYDRATASE"/>
    <property type="match status" value="1"/>
</dbReference>
<dbReference type="SUPFAM" id="SSF54637">
    <property type="entry name" value="Thioesterase/thiol ester dehydrase-isomerase"/>
    <property type="match status" value="1"/>
</dbReference>
<dbReference type="Gene3D" id="3.10.129.10">
    <property type="entry name" value="Hotdog Thioesterase"/>
    <property type="match status" value="1"/>
</dbReference>
<protein>
    <submittedName>
        <fullName evidence="4">Beta-hydroxyacyl-(Acyl-carrier-protein) dehydratase FabZ</fullName>
    </submittedName>
</protein>
<dbReference type="GO" id="GO:0016829">
    <property type="term" value="F:lyase activity"/>
    <property type="evidence" value="ECO:0007669"/>
    <property type="project" value="UniProtKB-KW"/>
</dbReference>
<dbReference type="FunFam" id="3.10.129.10:FF:000001">
    <property type="entry name" value="3-hydroxyacyl-[acyl-carrier-protein] dehydratase FabZ"/>
    <property type="match status" value="1"/>
</dbReference>
<sequence length="129" mass="14381">MMNLLEINQRIKQRPPFQMIERVTELEPNVSATGIKNVSVNEPYFAGHFPDTPIMPGVLLIESAAQLCSLVFAPESVEEDKLYVLLKVKNFKMLRPVIPGDTLIISVNVTMSTKSAFEFACVIKVDGEV</sequence>
<dbReference type="PANTHER" id="PTHR30272:SF1">
    <property type="entry name" value="3-HYDROXYACYL-[ACYL-CARRIER-PROTEIN] DEHYDRATASE"/>
    <property type="match status" value="1"/>
</dbReference>
<proteinExistence type="predicted"/>
<comment type="caution">
    <text evidence="4">The sequence shown here is derived from an EMBL/GenBank/DDBJ whole genome shotgun (WGS) entry which is preliminary data.</text>
</comment>
<dbReference type="GO" id="GO:0005737">
    <property type="term" value="C:cytoplasm"/>
    <property type="evidence" value="ECO:0007669"/>
    <property type="project" value="UniProtKB-SubCell"/>
</dbReference>
<keyword evidence="2" id="KW-0963">Cytoplasm</keyword>
<evidence type="ECO:0000256" key="3">
    <source>
        <dbReference type="ARBA" id="ARBA00023239"/>
    </source>
</evidence>
<accession>K1SSV4</accession>
<evidence type="ECO:0000313" key="4">
    <source>
        <dbReference type="EMBL" id="EKC60608.1"/>
    </source>
</evidence>
<evidence type="ECO:0000256" key="2">
    <source>
        <dbReference type="ARBA" id="ARBA00022490"/>
    </source>
</evidence>
<dbReference type="AlphaFoldDB" id="K1SSV4"/>
<gene>
    <name evidence="4" type="ORF">LEA_12778</name>
</gene>
<dbReference type="EMBL" id="AJWY01008656">
    <property type="protein sequence ID" value="EKC60608.1"/>
    <property type="molecule type" value="Genomic_DNA"/>
</dbReference>